<comment type="caution">
    <text evidence="1">The sequence shown here is derived from an EMBL/GenBank/DDBJ whole genome shotgun (WGS) entry which is preliminary data.</text>
</comment>
<accession>A0A4Y7SI42</accession>
<dbReference type="Proteomes" id="UP000298030">
    <property type="component" value="Unassembled WGS sequence"/>
</dbReference>
<name>A0A4Y7SI42_COPMI</name>
<organism evidence="1 2">
    <name type="scientific">Coprinellus micaceus</name>
    <name type="common">Glistening ink-cap mushroom</name>
    <name type="synonym">Coprinus micaceus</name>
    <dbReference type="NCBI Taxonomy" id="71717"/>
    <lineage>
        <taxon>Eukaryota</taxon>
        <taxon>Fungi</taxon>
        <taxon>Dikarya</taxon>
        <taxon>Basidiomycota</taxon>
        <taxon>Agaricomycotina</taxon>
        <taxon>Agaricomycetes</taxon>
        <taxon>Agaricomycetidae</taxon>
        <taxon>Agaricales</taxon>
        <taxon>Agaricineae</taxon>
        <taxon>Psathyrellaceae</taxon>
        <taxon>Coprinellus</taxon>
    </lineage>
</organism>
<keyword evidence="2" id="KW-1185">Reference proteome</keyword>
<gene>
    <name evidence="1" type="ORF">FA13DRAFT_131815</name>
</gene>
<evidence type="ECO:0000313" key="2">
    <source>
        <dbReference type="Proteomes" id="UP000298030"/>
    </source>
</evidence>
<sequence length="129" mass="13923">QGKAVIRFVLSLNSSQPGASLTPLSAGHFPSFGYFPNEESYTGVCFEILNTSRTLRSSPSYAYSPVDSSFPPSPSTQALVEAGERCPVKLVPLIQTLPRVTCTFSGRVLCLSETDVPERESILCADYLA</sequence>
<evidence type="ECO:0000313" key="1">
    <source>
        <dbReference type="EMBL" id="TEB21432.1"/>
    </source>
</evidence>
<reference evidence="1 2" key="1">
    <citation type="journal article" date="2019" name="Nat. Ecol. Evol.">
        <title>Megaphylogeny resolves global patterns of mushroom evolution.</title>
        <authorList>
            <person name="Varga T."/>
            <person name="Krizsan K."/>
            <person name="Foldi C."/>
            <person name="Dima B."/>
            <person name="Sanchez-Garcia M."/>
            <person name="Sanchez-Ramirez S."/>
            <person name="Szollosi G.J."/>
            <person name="Szarkandi J.G."/>
            <person name="Papp V."/>
            <person name="Albert L."/>
            <person name="Andreopoulos W."/>
            <person name="Angelini C."/>
            <person name="Antonin V."/>
            <person name="Barry K.W."/>
            <person name="Bougher N.L."/>
            <person name="Buchanan P."/>
            <person name="Buyck B."/>
            <person name="Bense V."/>
            <person name="Catcheside P."/>
            <person name="Chovatia M."/>
            <person name="Cooper J."/>
            <person name="Damon W."/>
            <person name="Desjardin D."/>
            <person name="Finy P."/>
            <person name="Geml J."/>
            <person name="Haridas S."/>
            <person name="Hughes K."/>
            <person name="Justo A."/>
            <person name="Karasinski D."/>
            <person name="Kautmanova I."/>
            <person name="Kiss B."/>
            <person name="Kocsube S."/>
            <person name="Kotiranta H."/>
            <person name="LaButti K.M."/>
            <person name="Lechner B.E."/>
            <person name="Liimatainen K."/>
            <person name="Lipzen A."/>
            <person name="Lukacs Z."/>
            <person name="Mihaltcheva S."/>
            <person name="Morgado L.N."/>
            <person name="Niskanen T."/>
            <person name="Noordeloos M.E."/>
            <person name="Ohm R.A."/>
            <person name="Ortiz-Santana B."/>
            <person name="Ovrebo C."/>
            <person name="Racz N."/>
            <person name="Riley R."/>
            <person name="Savchenko A."/>
            <person name="Shiryaev A."/>
            <person name="Soop K."/>
            <person name="Spirin V."/>
            <person name="Szebenyi C."/>
            <person name="Tomsovsky M."/>
            <person name="Tulloss R.E."/>
            <person name="Uehling J."/>
            <person name="Grigoriev I.V."/>
            <person name="Vagvolgyi C."/>
            <person name="Papp T."/>
            <person name="Martin F.M."/>
            <person name="Miettinen O."/>
            <person name="Hibbett D.S."/>
            <person name="Nagy L.G."/>
        </authorList>
    </citation>
    <scope>NUCLEOTIDE SEQUENCE [LARGE SCALE GENOMIC DNA]</scope>
    <source>
        <strain evidence="1 2">FP101781</strain>
    </source>
</reference>
<dbReference type="AlphaFoldDB" id="A0A4Y7SI42"/>
<protein>
    <submittedName>
        <fullName evidence="1">Uncharacterized protein</fullName>
    </submittedName>
</protein>
<proteinExistence type="predicted"/>
<dbReference type="EMBL" id="QPFP01000111">
    <property type="protein sequence ID" value="TEB21432.1"/>
    <property type="molecule type" value="Genomic_DNA"/>
</dbReference>
<feature type="non-terminal residue" evidence="1">
    <location>
        <position position="1"/>
    </location>
</feature>